<dbReference type="Pfam" id="PF26578">
    <property type="entry name" value="LLG1"/>
    <property type="match status" value="1"/>
</dbReference>
<name>A0A0D9W6S5_9ORYZ</name>
<evidence type="ECO:0000259" key="2">
    <source>
        <dbReference type="Pfam" id="PF26578"/>
    </source>
</evidence>
<proteinExistence type="predicted"/>
<evidence type="ECO:0000313" key="4">
    <source>
        <dbReference type="Proteomes" id="UP000032180"/>
    </source>
</evidence>
<dbReference type="STRING" id="77586.A0A0D9W6S5"/>
<dbReference type="InterPro" id="IPR058888">
    <property type="entry name" value="LLG1-like"/>
</dbReference>
<reference evidence="4" key="2">
    <citation type="submission" date="2013-12" db="EMBL/GenBank/DDBJ databases">
        <authorList>
            <person name="Yu Y."/>
            <person name="Lee S."/>
            <person name="de Baynast K."/>
            <person name="Wissotski M."/>
            <person name="Liu L."/>
            <person name="Talag J."/>
            <person name="Goicoechea J."/>
            <person name="Angelova A."/>
            <person name="Jetty R."/>
            <person name="Kudrna D."/>
            <person name="Golser W."/>
            <person name="Rivera L."/>
            <person name="Zhang J."/>
            <person name="Wing R."/>
        </authorList>
    </citation>
    <scope>NUCLEOTIDE SEQUENCE</scope>
</reference>
<dbReference type="EnsemblPlants" id="LPERR04G14170.1">
    <property type="protein sequence ID" value="LPERR04G14170.1"/>
    <property type="gene ID" value="LPERR04G14170"/>
</dbReference>
<keyword evidence="4" id="KW-1185">Reference proteome</keyword>
<reference evidence="3" key="3">
    <citation type="submission" date="2015-04" db="UniProtKB">
        <authorList>
            <consortium name="EnsemblPlants"/>
        </authorList>
    </citation>
    <scope>IDENTIFICATION</scope>
</reference>
<dbReference type="InterPro" id="IPR039307">
    <property type="entry name" value="LORELEI-like"/>
</dbReference>
<dbReference type="Proteomes" id="UP000032180">
    <property type="component" value="Chromosome 4"/>
</dbReference>
<dbReference type="PANTHER" id="PTHR31533:SF37">
    <property type="entry name" value="OS04G0500300 PROTEIN"/>
    <property type="match status" value="1"/>
</dbReference>
<organism evidence="3 4">
    <name type="scientific">Leersia perrieri</name>
    <dbReference type="NCBI Taxonomy" id="77586"/>
    <lineage>
        <taxon>Eukaryota</taxon>
        <taxon>Viridiplantae</taxon>
        <taxon>Streptophyta</taxon>
        <taxon>Embryophyta</taxon>
        <taxon>Tracheophyta</taxon>
        <taxon>Spermatophyta</taxon>
        <taxon>Magnoliopsida</taxon>
        <taxon>Liliopsida</taxon>
        <taxon>Poales</taxon>
        <taxon>Poaceae</taxon>
        <taxon>BOP clade</taxon>
        <taxon>Oryzoideae</taxon>
        <taxon>Oryzeae</taxon>
        <taxon>Oryzinae</taxon>
        <taxon>Leersia</taxon>
    </lineage>
</organism>
<evidence type="ECO:0000256" key="1">
    <source>
        <dbReference type="SAM" id="SignalP"/>
    </source>
</evidence>
<dbReference type="Gramene" id="LPERR04G14170.1">
    <property type="protein sequence ID" value="LPERR04G14170.1"/>
    <property type="gene ID" value="LPERR04G14170"/>
</dbReference>
<dbReference type="PANTHER" id="PTHR31533">
    <property type="entry name" value="GPI-ANCHORED PROTEIN LLG1-RELATED-RELATED"/>
    <property type="match status" value="1"/>
</dbReference>
<sequence>MGSSSAVILAYCVSLSVVAATVVSSAAAVELPQDESGGFISETALASSTPTAEKSRKLTGAEIPGPCPVRFDLMKGYESLGAKCKKPPPKKECCAAFKALACPHNKLLNDVNNGCADEMFYLIQTKGKLQPGTIFDNCIEGAHGMKC</sequence>
<feature type="domain" description="GPI-anchored protein LLG1-like" evidence="2">
    <location>
        <begin position="70"/>
        <end position="145"/>
    </location>
</feature>
<keyword evidence="1" id="KW-0732">Signal</keyword>
<protein>
    <recommendedName>
        <fullName evidence="2">GPI-anchored protein LLG1-like domain-containing protein</fullName>
    </recommendedName>
</protein>
<dbReference type="HOGENOM" id="CLU_113089_0_0_1"/>
<dbReference type="AlphaFoldDB" id="A0A0D9W6S5"/>
<feature type="chain" id="PRO_5002348694" description="GPI-anchored protein LLG1-like domain-containing protein" evidence="1">
    <location>
        <begin position="21"/>
        <end position="147"/>
    </location>
</feature>
<feature type="signal peptide" evidence="1">
    <location>
        <begin position="1"/>
        <end position="20"/>
    </location>
</feature>
<dbReference type="eggNOG" id="ENOG502R3RN">
    <property type="taxonomic scope" value="Eukaryota"/>
</dbReference>
<reference evidence="3 4" key="1">
    <citation type="submission" date="2012-08" db="EMBL/GenBank/DDBJ databases">
        <title>Oryza genome evolution.</title>
        <authorList>
            <person name="Wing R.A."/>
        </authorList>
    </citation>
    <scope>NUCLEOTIDE SEQUENCE</scope>
</reference>
<evidence type="ECO:0000313" key="3">
    <source>
        <dbReference type="EnsemblPlants" id="LPERR04G14170.1"/>
    </source>
</evidence>
<accession>A0A0D9W6S5</accession>